<dbReference type="SUPFAM" id="SSF53474">
    <property type="entry name" value="alpha/beta-Hydrolases"/>
    <property type="match status" value="1"/>
</dbReference>
<comment type="similarity">
    <text evidence="1">Belongs to the 'GDXG' lipolytic enzyme family.</text>
</comment>
<dbReference type="PANTHER" id="PTHR48081:SF8">
    <property type="entry name" value="ALPHA_BETA HYDROLASE FOLD-3 DOMAIN-CONTAINING PROTEIN-RELATED"/>
    <property type="match status" value="1"/>
</dbReference>
<dbReference type="AlphaFoldDB" id="A0A382XCV2"/>
<keyword evidence="2" id="KW-0378">Hydrolase</keyword>
<dbReference type="InterPro" id="IPR050300">
    <property type="entry name" value="GDXG_lipolytic_enzyme"/>
</dbReference>
<sequence length="185" mass="19406">MELDPQCAVIIATANAAGGSPLENSDHLVARKEYEASTVVYRHSVGDLDSVEDRSIPGPDGNKLLIRIYTPVSTAQSLGVVIFFHGGGWVIGSLNSHDHICRFLAQAAECIVVSVDYRLAPENKFPAGLKDCIAATRWVGTNATKIGGDPARMAVVGDSAGGNLAASVAIALRDAPKGISLRLQV</sequence>
<organism evidence="4">
    <name type="scientific">marine metagenome</name>
    <dbReference type="NCBI Taxonomy" id="408172"/>
    <lineage>
        <taxon>unclassified sequences</taxon>
        <taxon>metagenomes</taxon>
        <taxon>ecological metagenomes</taxon>
    </lineage>
</organism>
<protein>
    <recommendedName>
        <fullName evidence="3">Alpha/beta hydrolase fold-3 domain-containing protein</fullName>
    </recommendedName>
</protein>
<dbReference type="Pfam" id="PF07859">
    <property type="entry name" value="Abhydrolase_3"/>
    <property type="match status" value="1"/>
</dbReference>
<dbReference type="GO" id="GO:0016787">
    <property type="term" value="F:hydrolase activity"/>
    <property type="evidence" value="ECO:0007669"/>
    <property type="project" value="UniProtKB-KW"/>
</dbReference>
<dbReference type="PANTHER" id="PTHR48081">
    <property type="entry name" value="AB HYDROLASE SUPERFAMILY PROTEIN C4A8.06C"/>
    <property type="match status" value="1"/>
</dbReference>
<name>A0A382XCV2_9ZZZZ</name>
<accession>A0A382XCV2</accession>
<evidence type="ECO:0000256" key="1">
    <source>
        <dbReference type="ARBA" id="ARBA00010515"/>
    </source>
</evidence>
<dbReference type="EMBL" id="UINC01166762">
    <property type="protein sequence ID" value="SVD68892.1"/>
    <property type="molecule type" value="Genomic_DNA"/>
</dbReference>
<evidence type="ECO:0000259" key="3">
    <source>
        <dbReference type="Pfam" id="PF07859"/>
    </source>
</evidence>
<evidence type="ECO:0000313" key="4">
    <source>
        <dbReference type="EMBL" id="SVD68892.1"/>
    </source>
</evidence>
<dbReference type="InterPro" id="IPR029058">
    <property type="entry name" value="AB_hydrolase_fold"/>
</dbReference>
<dbReference type="Gene3D" id="3.40.50.1820">
    <property type="entry name" value="alpha/beta hydrolase"/>
    <property type="match status" value="1"/>
</dbReference>
<gene>
    <name evidence="4" type="ORF">METZ01_LOCUS421746</name>
</gene>
<proteinExistence type="inferred from homology"/>
<evidence type="ECO:0000256" key="2">
    <source>
        <dbReference type="ARBA" id="ARBA00022801"/>
    </source>
</evidence>
<reference evidence="4" key="1">
    <citation type="submission" date="2018-05" db="EMBL/GenBank/DDBJ databases">
        <authorList>
            <person name="Lanie J.A."/>
            <person name="Ng W.-L."/>
            <person name="Kazmierczak K.M."/>
            <person name="Andrzejewski T.M."/>
            <person name="Davidsen T.M."/>
            <person name="Wayne K.J."/>
            <person name="Tettelin H."/>
            <person name="Glass J.I."/>
            <person name="Rusch D."/>
            <person name="Podicherti R."/>
            <person name="Tsui H.-C.T."/>
            <person name="Winkler M.E."/>
        </authorList>
    </citation>
    <scope>NUCLEOTIDE SEQUENCE</scope>
</reference>
<dbReference type="InterPro" id="IPR013094">
    <property type="entry name" value="AB_hydrolase_3"/>
</dbReference>
<dbReference type="InterPro" id="IPR002168">
    <property type="entry name" value="Lipase_GDXG_HIS_AS"/>
</dbReference>
<feature type="non-terminal residue" evidence="4">
    <location>
        <position position="185"/>
    </location>
</feature>
<dbReference type="PROSITE" id="PS01173">
    <property type="entry name" value="LIPASE_GDXG_HIS"/>
    <property type="match status" value="1"/>
</dbReference>
<feature type="domain" description="Alpha/beta hydrolase fold-3" evidence="3">
    <location>
        <begin position="81"/>
        <end position="176"/>
    </location>
</feature>